<evidence type="ECO:0000256" key="1">
    <source>
        <dbReference type="SAM" id="Coils"/>
    </source>
</evidence>
<feature type="domain" description="Disabled homolog 2-interacting protein C-terminal" evidence="2">
    <location>
        <begin position="1"/>
        <end position="37"/>
    </location>
</feature>
<protein>
    <recommendedName>
        <fullName evidence="2">Disabled homolog 2-interacting protein C-terminal domain-containing protein</fullName>
    </recommendedName>
</protein>
<dbReference type="InterPro" id="IPR021887">
    <property type="entry name" value="DAB2P_C"/>
</dbReference>
<keyword evidence="1" id="KW-0175">Coiled coil</keyword>
<dbReference type="Pfam" id="PF12004">
    <property type="entry name" value="DAB2P_C"/>
    <property type="match status" value="1"/>
</dbReference>
<evidence type="ECO:0000259" key="2">
    <source>
        <dbReference type="Pfam" id="PF12004"/>
    </source>
</evidence>
<reference evidence="3" key="1">
    <citation type="submission" date="2022-08" db="UniProtKB">
        <authorList>
            <consortium name="EnsemblMetazoa"/>
        </authorList>
    </citation>
    <scope>IDENTIFICATION</scope>
    <source>
        <strain evidence="3">05x7-T-G4-1.051#20</strain>
    </source>
</reference>
<organism evidence="3 4">
    <name type="scientific">Magallana gigas</name>
    <name type="common">Pacific oyster</name>
    <name type="synonym">Crassostrea gigas</name>
    <dbReference type="NCBI Taxonomy" id="29159"/>
    <lineage>
        <taxon>Eukaryota</taxon>
        <taxon>Metazoa</taxon>
        <taxon>Spiralia</taxon>
        <taxon>Lophotrochozoa</taxon>
        <taxon>Mollusca</taxon>
        <taxon>Bivalvia</taxon>
        <taxon>Autobranchia</taxon>
        <taxon>Pteriomorphia</taxon>
        <taxon>Ostreida</taxon>
        <taxon>Ostreoidea</taxon>
        <taxon>Ostreidae</taxon>
        <taxon>Magallana</taxon>
    </lineage>
</organism>
<dbReference type="EnsemblMetazoa" id="G26921.5">
    <property type="protein sequence ID" value="G26921.5:cds"/>
    <property type="gene ID" value="G26921"/>
</dbReference>
<evidence type="ECO:0000313" key="4">
    <source>
        <dbReference type="Proteomes" id="UP000005408"/>
    </source>
</evidence>
<sequence>MQSIVKQKQKVIEAQERRIKTLDNANAKLMSALHQLRSVSQTNNNSMLGPLRSTLISPDVAEFKTSSC</sequence>
<evidence type="ECO:0000313" key="3">
    <source>
        <dbReference type="EnsemblMetazoa" id="G26921.5:cds"/>
    </source>
</evidence>
<proteinExistence type="predicted"/>
<dbReference type="Proteomes" id="UP000005408">
    <property type="component" value="Unassembled WGS sequence"/>
</dbReference>
<accession>A0A8W8LCF7</accession>
<name>A0A8W8LCF7_MAGGI</name>
<feature type="coiled-coil region" evidence="1">
    <location>
        <begin position="5"/>
        <end position="32"/>
    </location>
</feature>
<keyword evidence="4" id="KW-1185">Reference proteome</keyword>
<dbReference type="AlphaFoldDB" id="A0A8W8LCF7"/>